<organism evidence="3 4">
    <name type="scientific">Symbiodinium microadriaticum</name>
    <name type="common">Dinoflagellate</name>
    <name type="synonym">Zooxanthella microadriatica</name>
    <dbReference type="NCBI Taxonomy" id="2951"/>
    <lineage>
        <taxon>Eukaryota</taxon>
        <taxon>Sar</taxon>
        <taxon>Alveolata</taxon>
        <taxon>Dinophyceae</taxon>
        <taxon>Suessiales</taxon>
        <taxon>Symbiodiniaceae</taxon>
        <taxon>Symbiodinium</taxon>
    </lineage>
</organism>
<feature type="transmembrane region" description="Helical" evidence="2">
    <location>
        <begin position="32"/>
        <end position="54"/>
    </location>
</feature>
<keyword evidence="4" id="KW-1185">Reference proteome</keyword>
<dbReference type="AlphaFoldDB" id="A0A1Q9E5I2"/>
<feature type="region of interest" description="Disordered" evidence="1">
    <location>
        <begin position="1"/>
        <end position="20"/>
    </location>
</feature>
<evidence type="ECO:0000256" key="1">
    <source>
        <dbReference type="SAM" id="MobiDB-lite"/>
    </source>
</evidence>
<keyword evidence="2" id="KW-0812">Transmembrane</keyword>
<accession>A0A1Q9E5I2</accession>
<name>A0A1Q9E5I2_SYMMI</name>
<protein>
    <submittedName>
        <fullName evidence="3">Uncharacterized protein</fullName>
    </submittedName>
</protein>
<evidence type="ECO:0000313" key="3">
    <source>
        <dbReference type="EMBL" id="OLQ02680.1"/>
    </source>
</evidence>
<evidence type="ECO:0000256" key="2">
    <source>
        <dbReference type="SAM" id="Phobius"/>
    </source>
</evidence>
<proteinExistence type="predicted"/>
<reference evidence="3 4" key="1">
    <citation type="submission" date="2016-02" db="EMBL/GenBank/DDBJ databases">
        <title>Genome analysis of coral dinoflagellate symbionts highlights evolutionary adaptations to a symbiotic lifestyle.</title>
        <authorList>
            <person name="Aranda M."/>
            <person name="Li Y."/>
            <person name="Liew Y.J."/>
            <person name="Baumgarten S."/>
            <person name="Simakov O."/>
            <person name="Wilson M."/>
            <person name="Piel J."/>
            <person name="Ashoor H."/>
            <person name="Bougouffa S."/>
            <person name="Bajic V.B."/>
            <person name="Ryu T."/>
            <person name="Ravasi T."/>
            <person name="Bayer T."/>
            <person name="Micklem G."/>
            <person name="Kim H."/>
            <person name="Bhak J."/>
            <person name="Lajeunesse T.C."/>
            <person name="Voolstra C.R."/>
        </authorList>
    </citation>
    <scope>NUCLEOTIDE SEQUENCE [LARGE SCALE GENOMIC DNA]</scope>
    <source>
        <strain evidence="3 4">CCMP2467</strain>
    </source>
</reference>
<dbReference type="EMBL" id="LSRX01000258">
    <property type="protein sequence ID" value="OLQ02680.1"/>
    <property type="molecule type" value="Genomic_DNA"/>
</dbReference>
<comment type="caution">
    <text evidence="3">The sequence shown here is derived from an EMBL/GenBank/DDBJ whole genome shotgun (WGS) entry which is preliminary data.</text>
</comment>
<sequence length="84" mass="9642">MELTLSTEEMSFEPTQQGLSVKHDGRRRRFTALDVLGLSSVGLSTKVVLVWMVVDYDDDYWDDNSNHYHLLLRLILLLALPLPP</sequence>
<evidence type="ECO:0000313" key="4">
    <source>
        <dbReference type="Proteomes" id="UP000186817"/>
    </source>
</evidence>
<gene>
    <name evidence="3" type="ORF">AK812_SmicGene14455</name>
</gene>
<dbReference type="Proteomes" id="UP000186817">
    <property type="component" value="Unassembled WGS sequence"/>
</dbReference>
<feature type="compositionally biased region" description="Polar residues" evidence="1">
    <location>
        <begin position="1"/>
        <end position="19"/>
    </location>
</feature>
<keyword evidence="2" id="KW-0472">Membrane</keyword>
<keyword evidence="2" id="KW-1133">Transmembrane helix</keyword>